<evidence type="ECO:0000259" key="6">
    <source>
        <dbReference type="Pfam" id="PF03275"/>
    </source>
</evidence>
<name>A0A7S7SHQ0_PALFE</name>
<dbReference type="Pfam" id="PF03275">
    <property type="entry name" value="GLF"/>
    <property type="match status" value="1"/>
</dbReference>
<dbReference type="PANTHER" id="PTHR21197:SF0">
    <property type="entry name" value="UDP-GALACTOPYRANOSE MUTASE"/>
    <property type="match status" value="1"/>
</dbReference>
<reference evidence="7 8" key="1">
    <citation type="submission" date="2020-10" db="EMBL/GenBank/DDBJ databases">
        <title>Complete genome sequence of Paludibaculum fermentans P105T, a facultatively anaerobic acidobacterium capable of dissimilatory Fe(III) reduction.</title>
        <authorList>
            <person name="Dedysh S.N."/>
            <person name="Beletsky A.V."/>
            <person name="Kulichevskaya I.S."/>
            <person name="Mardanov A.V."/>
            <person name="Ravin N.V."/>
        </authorList>
    </citation>
    <scope>NUCLEOTIDE SEQUENCE [LARGE SCALE GENOMIC DNA]</scope>
    <source>
        <strain evidence="7 8">P105</strain>
    </source>
</reference>
<gene>
    <name evidence="7" type="primary">glf</name>
    <name evidence="7" type="ORF">IRI77_20450</name>
</gene>
<evidence type="ECO:0000256" key="5">
    <source>
        <dbReference type="ARBA" id="ARBA00023235"/>
    </source>
</evidence>
<dbReference type="NCBIfam" id="TIGR00031">
    <property type="entry name" value="UDP-GALP_mutase"/>
    <property type="match status" value="1"/>
</dbReference>
<keyword evidence="5 7" id="KW-0413">Isomerase</keyword>
<comment type="cofactor">
    <cofactor evidence="1">
        <name>FAD</name>
        <dbReference type="ChEBI" id="CHEBI:57692"/>
    </cofactor>
</comment>
<feature type="domain" description="UDP-galactopyranose mutase C-terminal" evidence="6">
    <location>
        <begin position="153"/>
        <end position="353"/>
    </location>
</feature>
<dbReference type="PANTHER" id="PTHR21197">
    <property type="entry name" value="UDP-GALACTOPYRANOSE MUTASE"/>
    <property type="match status" value="1"/>
</dbReference>
<dbReference type="InterPro" id="IPR004379">
    <property type="entry name" value="UDP-GALP_mutase"/>
</dbReference>
<dbReference type="GO" id="GO:0008767">
    <property type="term" value="F:UDP-galactopyranose mutase activity"/>
    <property type="evidence" value="ECO:0007669"/>
    <property type="project" value="UniProtKB-EC"/>
</dbReference>
<evidence type="ECO:0000256" key="3">
    <source>
        <dbReference type="ARBA" id="ARBA00022630"/>
    </source>
</evidence>
<dbReference type="GO" id="GO:0050660">
    <property type="term" value="F:flavin adenine dinucleotide binding"/>
    <property type="evidence" value="ECO:0007669"/>
    <property type="project" value="TreeGrafter"/>
</dbReference>
<comment type="similarity">
    <text evidence="2">Belongs to the UDP-galactopyranose/dTDP-fucopyranose mutase family.</text>
</comment>
<keyword evidence="3" id="KW-0285">Flavoprotein</keyword>
<dbReference type="AlphaFoldDB" id="A0A7S7SHQ0"/>
<keyword evidence="4" id="KW-0274">FAD</keyword>
<dbReference type="EC" id="5.4.99.9" evidence="7"/>
<evidence type="ECO:0000256" key="2">
    <source>
        <dbReference type="ARBA" id="ARBA00009321"/>
    </source>
</evidence>
<dbReference type="GO" id="GO:0005829">
    <property type="term" value="C:cytosol"/>
    <property type="evidence" value="ECO:0007669"/>
    <property type="project" value="TreeGrafter"/>
</dbReference>
<dbReference type="Pfam" id="PF13450">
    <property type="entry name" value="NAD_binding_8"/>
    <property type="match status" value="1"/>
</dbReference>
<dbReference type="KEGG" id="pfer:IRI77_20450"/>
<keyword evidence="8" id="KW-1185">Reference proteome</keyword>
<dbReference type="RefSeq" id="WP_194446879.1">
    <property type="nucleotide sequence ID" value="NZ_CP063849.1"/>
</dbReference>
<evidence type="ECO:0000256" key="4">
    <source>
        <dbReference type="ARBA" id="ARBA00022827"/>
    </source>
</evidence>
<evidence type="ECO:0000256" key="1">
    <source>
        <dbReference type="ARBA" id="ARBA00001974"/>
    </source>
</evidence>
<dbReference type="SUPFAM" id="SSF51971">
    <property type="entry name" value="Nucleotide-binding domain"/>
    <property type="match status" value="1"/>
</dbReference>
<evidence type="ECO:0000313" key="8">
    <source>
        <dbReference type="Proteomes" id="UP000593892"/>
    </source>
</evidence>
<dbReference type="Proteomes" id="UP000593892">
    <property type="component" value="Chromosome"/>
</dbReference>
<dbReference type="Gene3D" id="3.40.50.720">
    <property type="entry name" value="NAD(P)-binding Rossmann-like Domain"/>
    <property type="match status" value="3"/>
</dbReference>
<dbReference type="EMBL" id="CP063849">
    <property type="protein sequence ID" value="QOY85209.1"/>
    <property type="molecule type" value="Genomic_DNA"/>
</dbReference>
<protein>
    <submittedName>
        <fullName evidence="7">UDP-galactopyranose mutase</fullName>
        <ecNumber evidence="7">5.4.99.9</ecNumber>
    </submittedName>
</protein>
<dbReference type="SUPFAM" id="SSF54373">
    <property type="entry name" value="FAD-linked reductases, C-terminal domain"/>
    <property type="match status" value="1"/>
</dbReference>
<dbReference type="InterPro" id="IPR015899">
    <property type="entry name" value="UDP-GalPyranose_mutase_C"/>
</dbReference>
<evidence type="ECO:0000313" key="7">
    <source>
        <dbReference type="EMBL" id="QOY85209.1"/>
    </source>
</evidence>
<accession>A0A7S7SHQ0</accession>
<proteinExistence type="inferred from homology"/>
<sequence length="377" mass="43667">MTFDWLIVGAGYAGSVMAERIASVRNQSVLLIDRRDHIAGNAFDTLDPHGVLIHRYGPHVFHTNSVRVWDYLSQFTEWRPYQHRALGLVDGQLIPVPFNLQSLRQLWPPDAAAALQARLIAEYGMDVKVPILRMLEHPDPEIQHLARFIYDNVFAGYTRKQWDLEPRQLDPSVMARVPVHVSEDDRYFQDRFQALPRDGYTAMFQRMLSHPNIQLRLNTDYRALPPGLEWRRMVYTGPVDEFFEHRHGRLPYRSLRFEFPHVPAAQHQPCGQVNYPNTELFTRVSEFKHMTGQEIAGTTLAVEYPQPHEPGCNEPYYPVPRPESAVIHEKYQAEVAALSGTTIFIGRLADYRYYNMDQVVARALKVFEDSVEPLDRD</sequence>
<organism evidence="7 8">
    <name type="scientific">Paludibaculum fermentans</name>
    <dbReference type="NCBI Taxonomy" id="1473598"/>
    <lineage>
        <taxon>Bacteria</taxon>
        <taxon>Pseudomonadati</taxon>
        <taxon>Acidobacteriota</taxon>
        <taxon>Terriglobia</taxon>
        <taxon>Bryobacterales</taxon>
        <taxon>Bryobacteraceae</taxon>
        <taxon>Paludibaculum</taxon>
    </lineage>
</organism>